<evidence type="ECO:0000313" key="1">
    <source>
        <dbReference type="EMBL" id="KKM03524.1"/>
    </source>
</evidence>
<accession>A0A0F9GXL2</accession>
<proteinExistence type="predicted"/>
<protein>
    <submittedName>
        <fullName evidence="1">Uncharacterized protein</fullName>
    </submittedName>
</protein>
<comment type="caution">
    <text evidence="1">The sequence shown here is derived from an EMBL/GenBank/DDBJ whole genome shotgun (WGS) entry which is preliminary data.</text>
</comment>
<gene>
    <name evidence="1" type="ORF">LCGC14_1773560</name>
</gene>
<sequence length="46" mass="5312">MSDAEYIQELEDKVKMLISQQSTLPYFSWSTDNGVTLELMPNAEEE</sequence>
<organism evidence="1">
    <name type="scientific">marine sediment metagenome</name>
    <dbReference type="NCBI Taxonomy" id="412755"/>
    <lineage>
        <taxon>unclassified sequences</taxon>
        <taxon>metagenomes</taxon>
        <taxon>ecological metagenomes</taxon>
    </lineage>
</organism>
<dbReference type="EMBL" id="LAZR01016662">
    <property type="protein sequence ID" value="KKM03524.1"/>
    <property type="molecule type" value="Genomic_DNA"/>
</dbReference>
<name>A0A0F9GXL2_9ZZZZ</name>
<reference evidence="1" key="1">
    <citation type="journal article" date="2015" name="Nature">
        <title>Complex archaea that bridge the gap between prokaryotes and eukaryotes.</title>
        <authorList>
            <person name="Spang A."/>
            <person name="Saw J.H."/>
            <person name="Jorgensen S.L."/>
            <person name="Zaremba-Niedzwiedzka K."/>
            <person name="Martijn J."/>
            <person name="Lind A.E."/>
            <person name="van Eijk R."/>
            <person name="Schleper C."/>
            <person name="Guy L."/>
            <person name="Ettema T.J."/>
        </authorList>
    </citation>
    <scope>NUCLEOTIDE SEQUENCE</scope>
</reference>
<dbReference type="AlphaFoldDB" id="A0A0F9GXL2"/>